<dbReference type="Proteomes" id="UP000494125">
    <property type="component" value="Unassembled WGS sequence"/>
</dbReference>
<evidence type="ECO:0000256" key="1">
    <source>
        <dbReference type="ARBA" id="ARBA00022679"/>
    </source>
</evidence>
<name>A0A6P2PX82_9BURK</name>
<keyword evidence="4" id="KW-1185">Reference proteome</keyword>
<keyword evidence="1 3" id="KW-0808">Transferase</keyword>
<dbReference type="RefSeq" id="WP_151047870.1">
    <property type="nucleotide sequence ID" value="NZ_CABVPN010000033.1"/>
</dbReference>
<dbReference type="Pfam" id="PF13692">
    <property type="entry name" value="Glyco_trans_1_4"/>
    <property type="match status" value="1"/>
</dbReference>
<evidence type="ECO:0000313" key="3">
    <source>
        <dbReference type="EMBL" id="VWC14690.1"/>
    </source>
</evidence>
<dbReference type="GO" id="GO:0016757">
    <property type="term" value="F:glycosyltransferase activity"/>
    <property type="evidence" value="ECO:0007669"/>
    <property type="project" value="InterPro"/>
</dbReference>
<protein>
    <submittedName>
        <fullName evidence="3">Glycosyl transferase family 1</fullName>
    </submittedName>
</protein>
<accession>A0A6P2PX82</accession>
<organism evidence="3 4">
    <name type="scientific">Burkholderia diffusa</name>
    <dbReference type="NCBI Taxonomy" id="488732"/>
    <lineage>
        <taxon>Bacteria</taxon>
        <taxon>Pseudomonadati</taxon>
        <taxon>Pseudomonadota</taxon>
        <taxon>Betaproteobacteria</taxon>
        <taxon>Burkholderiales</taxon>
        <taxon>Burkholderiaceae</taxon>
        <taxon>Burkholderia</taxon>
        <taxon>Burkholderia cepacia complex</taxon>
    </lineage>
</organism>
<reference evidence="3 4" key="1">
    <citation type="submission" date="2019-09" db="EMBL/GenBank/DDBJ databases">
        <authorList>
            <person name="Depoorter E."/>
        </authorList>
    </citation>
    <scope>NUCLEOTIDE SEQUENCE [LARGE SCALE GENOMIC DNA]</scope>
    <source>
        <strain evidence="3">LMG 24065</strain>
    </source>
</reference>
<evidence type="ECO:0000313" key="4">
    <source>
        <dbReference type="Proteomes" id="UP000494125"/>
    </source>
</evidence>
<dbReference type="CDD" id="cd03801">
    <property type="entry name" value="GT4_PimA-like"/>
    <property type="match status" value="1"/>
</dbReference>
<gene>
    <name evidence="3" type="ORF">BDI24065_05524</name>
</gene>
<dbReference type="PANTHER" id="PTHR46401:SF2">
    <property type="entry name" value="GLYCOSYLTRANSFERASE WBBK-RELATED"/>
    <property type="match status" value="1"/>
</dbReference>
<sequence>MSLLKKANKQFLDKDYGAAYRSYQAALVAMPELSNIINFNIELMRRRGCMPDLNRQGDLKKYEVAAGAGVFRKLPINVLVITWDVGHNCLGRSYMLAEVVQKVARHTLLVGFQFPKYGNSIWEPVRAGQLPVVSLPGSNLPDFYDSLERISSRIKPDVVIACKPRLPSVALGMAIKEKWGCPLIIDVDDHELSFFKNQSALNVGELESMPEGSASSITEPYAELWTRLTQSLCDSADEIIVSNVALQNEFGGTIVPHVRDEAKFDPAQYNKSEIRCRYGVPNDTKLVLFFGTPRLHKGIDTLARAVSQIADVRFKLMIVGTAPDRSIYSVLDKLAKGRVIYLPNQPFSAIPEILAMADVVCLPQDEGHAISKFQLPAKAIDAVAMGVPLLVSNTLPLRQLVDDKVAELVNIDDIPAALERLAGREQDVEKWRSDVRDRFLGRYSYAAAAMQMHDMIKRCLSRGALRTGESYGRLQAVMGRALGQSLVSRSKSQNTGADIVIFWKQNDTRLYGRRHDMVIKYLASRPDIRKVIVFDAPISEHDLILRQQSRSEASQHRWIYTGTYEKLLGKYDTDKISYNVFAYPPGKYRNNDSDTQKPHVNEGYFPYVTEVLRREEVRPEESVFWMYPKNYSACDLIEHFKPAKVVVDVVDDHRAWPGISAEEYQRLTENYRETLAKADMAFVNCEPMVGAMSEFYPQIRLVPNGCDTSPPKTEPAHNAEFDSFKAWEGKTIGFVGNLEKKIDISLLEKIAQKFVDCQLVLIGSTHANPDVLQLKRYPNVRFAGVVPYQEVGAWVSKFDVGIIPHLNLEMTQHMNPLKLYVYLSWKVPVVSTEIFNIDRSAGLVRVADSHESFLANISDVLASNVDSSSDMIEYVSRNSWEARFEAHVSELISSMESGMSGALSVTLNASSVV</sequence>
<dbReference type="EMBL" id="CABVPN010000033">
    <property type="protein sequence ID" value="VWC14690.1"/>
    <property type="molecule type" value="Genomic_DNA"/>
</dbReference>
<dbReference type="AlphaFoldDB" id="A0A6P2PX82"/>
<dbReference type="Pfam" id="PF00534">
    <property type="entry name" value="Glycos_transf_1"/>
    <property type="match status" value="1"/>
</dbReference>
<evidence type="ECO:0000259" key="2">
    <source>
        <dbReference type="Pfam" id="PF00534"/>
    </source>
</evidence>
<proteinExistence type="predicted"/>
<dbReference type="Gene3D" id="3.40.50.2000">
    <property type="entry name" value="Glycogen Phosphorylase B"/>
    <property type="match status" value="2"/>
</dbReference>
<feature type="domain" description="Glycosyl transferase family 1" evidence="2">
    <location>
        <begin position="271"/>
        <end position="408"/>
    </location>
</feature>
<dbReference type="GO" id="GO:0009103">
    <property type="term" value="P:lipopolysaccharide biosynthetic process"/>
    <property type="evidence" value="ECO:0007669"/>
    <property type="project" value="TreeGrafter"/>
</dbReference>
<dbReference type="PANTHER" id="PTHR46401">
    <property type="entry name" value="GLYCOSYLTRANSFERASE WBBK-RELATED"/>
    <property type="match status" value="1"/>
</dbReference>
<dbReference type="GeneID" id="93030598"/>
<dbReference type="InterPro" id="IPR001296">
    <property type="entry name" value="Glyco_trans_1"/>
</dbReference>
<dbReference type="SUPFAM" id="SSF53756">
    <property type="entry name" value="UDP-Glycosyltransferase/glycogen phosphorylase"/>
    <property type="match status" value="2"/>
</dbReference>